<evidence type="ECO:0000256" key="7">
    <source>
        <dbReference type="ARBA" id="ARBA00022898"/>
    </source>
</evidence>
<dbReference type="Gene3D" id="3.40.640.10">
    <property type="entry name" value="Type I PLP-dependent aspartate aminotransferase-like (Major domain)"/>
    <property type="match status" value="1"/>
</dbReference>
<proteinExistence type="inferred from homology"/>
<gene>
    <name evidence="12" type="ORF">Q644_12010</name>
</gene>
<evidence type="ECO:0000313" key="12">
    <source>
        <dbReference type="EMBL" id="ERM03288.1"/>
    </source>
</evidence>
<sequence length="360" mass="38120">MVEEFGNANSVDHAYGEIARSKVNNAKECLADLVNCDPTDIHFTSGSTEAILLAISHAIGIASKLPLKISLSRVEHPALLDAARRAEQLGLAELTWISVGPDASVNMRDIHAALDAGCDLLCIMAANNEVGTIYPIAEIAELAATRNVAMLVDATQSIGRIPLDLLEMPIEYVVVSAHKIYGPKGIGGALISTSYDQSNVYGLTAVHEATPNVPGIVGFGEACKIVSEEGAAENVRLAGLRDKLQTMLTSVLPDMVVNGQQDLRLPHNLHFSVPGVPNDLLVQRLRRRVALSTGAACMSGAQSASHVLVAMGGLPQGLQDSALRIGLGRGTTDEDIMIAAREIIAAIRDLQSVLREHTHG</sequence>
<keyword evidence="9" id="KW-0411">Iron-sulfur</keyword>
<comment type="caution">
    <text evidence="12">The sequence shown here is derived from an EMBL/GenBank/DDBJ whole genome shotgun (WGS) entry which is preliminary data.</text>
</comment>
<accession>U4VDW1</accession>
<evidence type="ECO:0000256" key="8">
    <source>
        <dbReference type="ARBA" id="ARBA00023004"/>
    </source>
</evidence>
<evidence type="ECO:0000256" key="6">
    <source>
        <dbReference type="ARBA" id="ARBA00022723"/>
    </source>
</evidence>
<dbReference type="PANTHER" id="PTHR11601">
    <property type="entry name" value="CYSTEINE DESULFURYLASE FAMILY MEMBER"/>
    <property type="match status" value="1"/>
</dbReference>
<dbReference type="SUPFAM" id="SSF53383">
    <property type="entry name" value="PLP-dependent transferases"/>
    <property type="match status" value="1"/>
</dbReference>
<dbReference type="Proteomes" id="UP000016842">
    <property type="component" value="Unassembled WGS sequence"/>
</dbReference>
<keyword evidence="6" id="KW-0479">Metal-binding</keyword>
<evidence type="ECO:0000259" key="11">
    <source>
        <dbReference type="Pfam" id="PF00266"/>
    </source>
</evidence>
<dbReference type="PANTHER" id="PTHR11601:SF34">
    <property type="entry name" value="CYSTEINE DESULFURASE"/>
    <property type="match status" value="1"/>
</dbReference>
<reference evidence="12 13" key="1">
    <citation type="journal article" date="2014" name="FEMS Microbiol. Lett.">
        <title>Genome sequencing analysis reveals virulence-related gene content of Ochrobactrum intermedium strain 229E, a urease-positive strain isolated from the human gastric niche.</title>
        <authorList>
            <person name="Kulkarni G.J."/>
            <person name="Shetty S."/>
            <person name="Dharne M.S."/>
            <person name="Shouche Y.S."/>
        </authorList>
    </citation>
    <scope>NUCLEOTIDE SEQUENCE [LARGE SCALE GENOMIC DNA]</scope>
    <source>
        <strain evidence="12 13">229E</strain>
    </source>
</reference>
<keyword evidence="8" id="KW-0408">Iron</keyword>
<dbReference type="PATRIC" id="fig|1337887.3.peg.601"/>
<evidence type="ECO:0000256" key="2">
    <source>
        <dbReference type="ARBA" id="ARBA00003120"/>
    </source>
</evidence>
<dbReference type="InterPro" id="IPR015424">
    <property type="entry name" value="PyrdxlP-dep_Trfase"/>
</dbReference>
<evidence type="ECO:0000256" key="10">
    <source>
        <dbReference type="ARBA" id="ARBA00050776"/>
    </source>
</evidence>
<dbReference type="InterPro" id="IPR015422">
    <property type="entry name" value="PyrdxlP-dep_Trfase_small"/>
</dbReference>
<keyword evidence="7" id="KW-0663">Pyridoxal phosphate</keyword>
<evidence type="ECO:0000256" key="1">
    <source>
        <dbReference type="ARBA" id="ARBA00001933"/>
    </source>
</evidence>
<dbReference type="GO" id="GO:0051536">
    <property type="term" value="F:iron-sulfur cluster binding"/>
    <property type="evidence" value="ECO:0007669"/>
    <property type="project" value="UniProtKB-KW"/>
</dbReference>
<comment type="cofactor">
    <cofactor evidence="1">
        <name>pyridoxal 5'-phosphate</name>
        <dbReference type="ChEBI" id="CHEBI:597326"/>
    </cofactor>
</comment>
<comment type="similarity">
    <text evidence="3">Belongs to the class-V pyridoxal-phosphate-dependent aminotransferase family. NifS/IscS subfamily.</text>
</comment>
<dbReference type="GO" id="GO:0046872">
    <property type="term" value="F:metal ion binding"/>
    <property type="evidence" value="ECO:0007669"/>
    <property type="project" value="UniProtKB-KW"/>
</dbReference>
<dbReference type="Gene3D" id="3.90.1150.10">
    <property type="entry name" value="Aspartate Aminotransferase, domain 1"/>
    <property type="match status" value="1"/>
</dbReference>
<dbReference type="PIRSF" id="PIRSF005572">
    <property type="entry name" value="NifS"/>
    <property type="match status" value="1"/>
</dbReference>
<organism evidence="12 13">
    <name type="scientific">Brucella intermedia 229E</name>
    <dbReference type="NCBI Taxonomy" id="1337887"/>
    <lineage>
        <taxon>Bacteria</taxon>
        <taxon>Pseudomonadati</taxon>
        <taxon>Pseudomonadota</taxon>
        <taxon>Alphaproteobacteria</taxon>
        <taxon>Hyphomicrobiales</taxon>
        <taxon>Brucellaceae</taxon>
        <taxon>Brucella/Ochrobactrum group</taxon>
        <taxon>Brucella</taxon>
    </lineage>
</organism>
<protein>
    <recommendedName>
        <fullName evidence="4">Cysteine desulfurase</fullName>
    </recommendedName>
</protein>
<evidence type="ECO:0000256" key="4">
    <source>
        <dbReference type="ARBA" id="ARBA00013558"/>
    </source>
</evidence>
<dbReference type="Pfam" id="PF00266">
    <property type="entry name" value="Aminotran_5"/>
    <property type="match status" value="1"/>
</dbReference>
<evidence type="ECO:0000313" key="13">
    <source>
        <dbReference type="Proteomes" id="UP000016842"/>
    </source>
</evidence>
<dbReference type="InterPro" id="IPR000192">
    <property type="entry name" value="Aminotrans_V_dom"/>
</dbReference>
<dbReference type="EMBL" id="ASXJ01000024">
    <property type="protein sequence ID" value="ERM03288.1"/>
    <property type="molecule type" value="Genomic_DNA"/>
</dbReference>
<dbReference type="InterPro" id="IPR015421">
    <property type="entry name" value="PyrdxlP-dep_Trfase_major"/>
</dbReference>
<dbReference type="GO" id="GO:0031071">
    <property type="term" value="F:cysteine desulfurase activity"/>
    <property type="evidence" value="ECO:0007669"/>
    <property type="project" value="UniProtKB-EC"/>
</dbReference>
<evidence type="ECO:0000256" key="5">
    <source>
        <dbReference type="ARBA" id="ARBA00022679"/>
    </source>
</evidence>
<evidence type="ECO:0000256" key="3">
    <source>
        <dbReference type="ARBA" id="ARBA00006490"/>
    </source>
</evidence>
<comment type="function">
    <text evidence="2">Catalyzes the removal of elemental sulfur atoms from cysteine to produce alanine. Seems to participate in the biosynthesis of the nitrogenase metalloclusters by providing the inorganic sulfur required for the Fe-S core formation.</text>
</comment>
<evidence type="ECO:0000256" key="9">
    <source>
        <dbReference type="ARBA" id="ARBA00023014"/>
    </source>
</evidence>
<dbReference type="AlphaFoldDB" id="U4VDW1"/>
<name>U4VDW1_9HYPH</name>
<comment type="catalytic activity">
    <reaction evidence="10">
        <text>(sulfur carrier)-H + L-cysteine = (sulfur carrier)-SH + L-alanine</text>
        <dbReference type="Rhea" id="RHEA:43892"/>
        <dbReference type="Rhea" id="RHEA-COMP:14737"/>
        <dbReference type="Rhea" id="RHEA-COMP:14739"/>
        <dbReference type="ChEBI" id="CHEBI:29917"/>
        <dbReference type="ChEBI" id="CHEBI:35235"/>
        <dbReference type="ChEBI" id="CHEBI:57972"/>
        <dbReference type="ChEBI" id="CHEBI:64428"/>
        <dbReference type="EC" id="2.8.1.7"/>
    </reaction>
</comment>
<keyword evidence="5" id="KW-0808">Transferase</keyword>
<feature type="domain" description="Aminotransferase class V" evidence="11">
    <location>
        <begin position="5"/>
        <end position="336"/>
    </location>
</feature>
<dbReference type="InterPro" id="IPR016454">
    <property type="entry name" value="Cysteine_dSase"/>
</dbReference>